<evidence type="ECO:0000256" key="5">
    <source>
        <dbReference type="ARBA" id="ARBA00022989"/>
    </source>
</evidence>
<dbReference type="EMBL" id="CP097509">
    <property type="protein sequence ID" value="URE14883.1"/>
    <property type="molecule type" value="Genomic_DNA"/>
</dbReference>
<keyword evidence="5" id="KW-0812">Transmembrane</keyword>
<dbReference type="GO" id="GO:0005469">
    <property type="term" value="F:succinate:fumarate antiporter activity"/>
    <property type="evidence" value="ECO:0007669"/>
    <property type="project" value="TreeGrafter"/>
</dbReference>
<keyword evidence="6" id="KW-0496">Mitochondrion</keyword>
<keyword evidence="5" id="KW-1133">Transmembrane helix</keyword>
<dbReference type="InterPro" id="IPR049563">
    <property type="entry name" value="TXTP-like"/>
</dbReference>
<dbReference type="PANTHER" id="PTHR45788">
    <property type="entry name" value="SUCCINATE/FUMARATE MITOCHONDRIAL TRANSPORTER-RELATED"/>
    <property type="match status" value="1"/>
</dbReference>
<evidence type="ECO:0000256" key="3">
    <source>
        <dbReference type="ARBA" id="ARBA00022448"/>
    </source>
</evidence>
<keyword evidence="4" id="KW-0677">Repeat</keyword>
<keyword evidence="5" id="KW-0472">Membrane</keyword>
<evidence type="ECO:0000313" key="7">
    <source>
        <dbReference type="EMBL" id="URE14883.1"/>
    </source>
</evidence>
<dbReference type="PANTHER" id="PTHR45788:SF2">
    <property type="entry name" value="SUCCINATE_FUMARATE MITOCHONDRIAL TRANSPORTER"/>
    <property type="match status" value="1"/>
</dbReference>
<proteinExistence type="inferred from homology"/>
<dbReference type="OrthoDB" id="1924968at2759"/>
<protein>
    <submittedName>
        <fullName evidence="7">Mitochondrial carrier protein</fullName>
    </submittedName>
</protein>
<dbReference type="GO" id="GO:0031966">
    <property type="term" value="C:mitochondrial membrane"/>
    <property type="evidence" value="ECO:0007669"/>
    <property type="project" value="UniProtKB-SubCell"/>
</dbReference>
<comment type="subcellular location">
    <subcellularLocation>
        <location evidence="1">Mitochondrion membrane</location>
        <topology evidence="1">Multi-pass membrane protein</topology>
    </subcellularLocation>
</comment>
<sequence>MGSNALLQSAFKDPATGDLSNHGRVAAGFGAGVLEALLIVTPFEASPAAPHLII</sequence>
<gene>
    <name evidence="7" type="ORF">MUK42_11775</name>
</gene>
<keyword evidence="3" id="KW-0813">Transport</keyword>
<dbReference type="Proteomes" id="UP001055439">
    <property type="component" value="Chromosome 7"/>
</dbReference>
<evidence type="ECO:0000256" key="4">
    <source>
        <dbReference type="ARBA" id="ARBA00022737"/>
    </source>
</evidence>
<keyword evidence="8" id="KW-1185">Reference proteome</keyword>
<comment type="similarity">
    <text evidence="2">Belongs to the mitochondrial carrier (TC 2.A.29) family.</text>
</comment>
<evidence type="ECO:0000256" key="2">
    <source>
        <dbReference type="ARBA" id="ARBA00006375"/>
    </source>
</evidence>
<evidence type="ECO:0000256" key="6">
    <source>
        <dbReference type="ARBA" id="ARBA00023128"/>
    </source>
</evidence>
<evidence type="ECO:0000256" key="1">
    <source>
        <dbReference type="ARBA" id="ARBA00004225"/>
    </source>
</evidence>
<evidence type="ECO:0000313" key="8">
    <source>
        <dbReference type="Proteomes" id="UP001055439"/>
    </source>
</evidence>
<accession>A0A9E7GPD5</accession>
<organism evidence="7 8">
    <name type="scientific">Musa troglodytarum</name>
    <name type="common">fe'i banana</name>
    <dbReference type="NCBI Taxonomy" id="320322"/>
    <lineage>
        <taxon>Eukaryota</taxon>
        <taxon>Viridiplantae</taxon>
        <taxon>Streptophyta</taxon>
        <taxon>Embryophyta</taxon>
        <taxon>Tracheophyta</taxon>
        <taxon>Spermatophyta</taxon>
        <taxon>Magnoliopsida</taxon>
        <taxon>Liliopsida</taxon>
        <taxon>Zingiberales</taxon>
        <taxon>Musaceae</taxon>
        <taxon>Musa</taxon>
    </lineage>
</organism>
<reference evidence="7" key="1">
    <citation type="submission" date="2022-05" db="EMBL/GenBank/DDBJ databases">
        <title>The Musa troglodytarum L. genome provides insights into the mechanism of non-climacteric behaviour and enrichment of carotenoids.</title>
        <authorList>
            <person name="Wang J."/>
        </authorList>
    </citation>
    <scope>NUCLEOTIDE SEQUENCE</scope>
    <source>
        <tissue evidence="7">Leaf</tissue>
    </source>
</reference>
<name>A0A9E7GPD5_9LILI</name>
<dbReference type="AlphaFoldDB" id="A0A9E7GPD5"/>